<dbReference type="PANTHER" id="PTHR43214:SF24">
    <property type="entry name" value="TRANSCRIPTIONAL REGULATORY PROTEIN NARL-RELATED"/>
    <property type="match status" value="1"/>
</dbReference>
<comment type="caution">
    <text evidence="8">The sequence shown here is derived from an EMBL/GenBank/DDBJ whole genome shotgun (WGS) entry which is preliminary data.</text>
</comment>
<dbReference type="InterPro" id="IPR016032">
    <property type="entry name" value="Sig_transdc_resp-reg_C-effctor"/>
</dbReference>
<evidence type="ECO:0000256" key="3">
    <source>
        <dbReference type="ARBA" id="ARBA00023125"/>
    </source>
</evidence>
<dbReference type="SUPFAM" id="SSF46894">
    <property type="entry name" value="C-terminal effector domain of the bipartite response regulators"/>
    <property type="match status" value="1"/>
</dbReference>
<dbReference type="PROSITE" id="PS00622">
    <property type="entry name" value="HTH_LUXR_1"/>
    <property type="match status" value="1"/>
</dbReference>
<feature type="modified residue" description="4-aspartylphosphate" evidence="5">
    <location>
        <position position="65"/>
    </location>
</feature>
<dbReference type="Pfam" id="PF00196">
    <property type="entry name" value="GerE"/>
    <property type="match status" value="1"/>
</dbReference>
<dbReference type="PROSITE" id="PS50043">
    <property type="entry name" value="HTH_LUXR_2"/>
    <property type="match status" value="1"/>
</dbReference>
<dbReference type="SUPFAM" id="SSF52172">
    <property type="entry name" value="CheY-like"/>
    <property type="match status" value="1"/>
</dbReference>
<gene>
    <name evidence="8" type="ORF">IU449_06205</name>
</gene>
<evidence type="ECO:0000256" key="1">
    <source>
        <dbReference type="ARBA" id="ARBA00022553"/>
    </source>
</evidence>
<dbReference type="InterPro" id="IPR000792">
    <property type="entry name" value="Tscrpt_reg_LuxR_C"/>
</dbReference>
<protein>
    <submittedName>
        <fullName evidence="8">Response regulator transcription factor</fullName>
    </submittedName>
</protein>
<dbReference type="PROSITE" id="PS50110">
    <property type="entry name" value="RESPONSE_REGULATORY"/>
    <property type="match status" value="1"/>
</dbReference>
<dbReference type="PANTHER" id="PTHR43214">
    <property type="entry name" value="TWO-COMPONENT RESPONSE REGULATOR"/>
    <property type="match status" value="1"/>
</dbReference>
<organism evidence="8 9">
    <name type="scientific">Nocardia higoensis</name>
    <dbReference type="NCBI Taxonomy" id="228599"/>
    <lineage>
        <taxon>Bacteria</taxon>
        <taxon>Bacillati</taxon>
        <taxon>Actinomycetota</taxon>
        <taxon>Actinomycetes</taxon>
        <taxon>Mycobacteriales</taxon>
        <taxon>Nocardiaceae</taxon>
        <taxon>Nocardia</taxon>
    </lineage>
</organism>
<reference evidence="8 9" key="1">
    <citation type="submission" date="2020-10" db="EMBL/GenBank/DDBJ databases">
        <title>Identification of Nocardia species via Next-generation sequencing and recognition of intraspecies genetic diversity.</title>
        <authorList>
            <person name="Li P."/>
            <person name="Li P."/>
            <person name="Lu B."/>
        </authorList>
    </citation>
    <scope>NUCLEOTIDE SEQUENCE [LARGE SCALE GENOMIC DNA]</scope>
    <source>
        <strain evidence="8 9">BJ06-0143</strain>
    </source>
</reference>
<dbReference type="PRINTS" id="PR00038">
    <property type="entry name" value="HTHLUXR"/>
</dbReference>
<dbReference type="CDD" id="cd06170">
    <property type="entry name" value="LuxR_C_like"/>
    <property type="match status" value="1"/>
</dbReference>
<evidence type="ECO:0000259" key="6">
    <source>
        <dbReference type="PROSITE" id="PS50043"/>
    </source>
</evidence>
<sequence>MSDTSHPVPSDLIRVLIADDEALVRAGFRVLVDSAPDLTVVGEAGTGGEAVRLTRQLRPDVVLMDIRMPVMDGLEAMRHIAADGPDGPHVLIVTTFDEDEHVFRALRSGAGGFILKDSSPEQLLHAIRVVASGDALLTPSITRRMITEFARRPAVPTSGSEPLAALTEREREVLGHIAAGSSNAEIGVALHVGIATVKTHVGRLLTKLGARDRAQLVVFAYESGVVIPGGSSGQCTILRP</sequence>
<dbReference type="InterPro" id="IPR058245">
    <property type="entry name" value="NreC/VraR/RcsB-like_REC"/>
</dbReference>
<dbReference type="EMBL" id="JADLQN010000001">
    <property type="protein sequence ID" value="MBF6354137.1"/>
    <property type="molecule type" value="Genomic_DNA"/>
</dbReference>
<dbReference type="InterPro" id="IPR001789">
    <property type="entry name" value="Sig_transdc_resp-reg_receiver"/>
</dbReference>
<dbReference type="InterPro" id="IPR039420">
    <property type="entry name" value="WalR-like"/>
</dbReference>
<dbReference type="Proteomes" id="UP000707731">
    <property type="component" value="Unassembled WGS sequence"/>
</dbReference>
<dbReference type="SMART" id="SM00421">
    <property type="entry name" value="HTH_LUXR"/>
    <property type="match status" value="1"/>
</dbReference>
<evidence type="ECO:0000256" key="4">
    <source>
        <dbReference type="ARBA" id="ARBA00023163"/>
    </source>
</evidence>
<dbReference type="Pfam" id="PF00072">
    <property type="entry name" value="Response_reg"/>
    <property type="match status" value="1"/>
</dbReference>
<dbReference type="Gene3D" id="3.40.50.2300">
    <property type="match status" value="1"/>
</dbReference>
<proteinExistence type="predicted"/>
<evidence type="ECO:0000256" key="5">
    <source>
        <dbReference type="PROSITE-ProRule" id="PRU00169"/>
    </source>
</evidence>
<evidence type="ECO:0000313" key="9">
    <source>
        <dbReference type="Proteomes" id="UP000707731"/>
    </source>
</evidence>
<name>A0ABS0D918_9NOCA</name>
<keyword evidence="9" id="KW-1185">Reference proteome</keyword>
<evidence type="ECO:0000259" key="7">
    <source>
        <dbReference type="PROSITE" id="PS50110"/>
    </source>
</evidence>
<keyword evidence="3" id="KW-0238">DNA-binding</keyword>
<feature type="domain" description="Response regulatory" evidence="7">
    <location>
        <begin position="14"/>
        <end position="131"/>
    </location>
</feature>
<dbReference type="CDD" id="cd17535">
    <property type="entry name" value="REC_NarL-like"/>
    <property type="match status" value="1"/>
</dbReference>
<dbReference type="SMART" id="SM00448">
    <property type="entry name" value="REC"/>
    <property type="match status" value="1"/>
</dbReference>
<evidence type="ECO:0000313" key="8">
    <source>
        <dbReference type="EMBL" id="MBF6354137.1"/>
    </source>
</evidence>
<keyword evidence="1 5" id="KW-0597">Phosphoprotein</keyword>
<keyword evidence="4" id="KW-0804">Transcription</keyword>
<dbReference type="RefSeq" id="WP_195000944.1">
    <property type="nucleotide sequence ID" value="NZ_JADLQN010000001.1"/>
</dbReference>
<accession>A0ABS0D918</accession>
<dbReference type="InterPro" id="IPR011006">
    <property type="entry name" value="CheY-like_superfamily"/>
</dbReference>
<evidence type="ECO:0000256" key="2">
    <source>
        <dbReference type="ARBA" id="ARBA00023015"/>
    </source>
</evidence>
<keyword evidence="2" id="KW-0805">Transcription regulation</keyword>
<feature type="domain" description="HTH luxR-type" evidence="6">
    <location>
        <begin position="159"/>
        <end position="224"/>
    </location>
</feature>